<dbReference type="SUPFAM" id="SSF53448">
    <property type="entry name" value="Nucleotide-diphospho-sugar transferases"/>
    <property type="match status" value="1"/>
</dbReference>
<comment type="caution">
    <text evidence="1">The sequence shown here is derived from an EMBL/GenBank/DDBJ whole genome shotgun (WGS) entry which is preliminary data.</text>
</comment>
<reference evidence="1" key="1">
    <citation type="submission" date="2020-05" db="EMBL/GenBank/DDBJ databases">
        <authorList>
            <person name="Delgado-Blas J."/>
        </authorList>
    </citation>
    <scope>NUCLEOTIDE SEQUENCE</scope>
    <source>
        <strain evidence="1">BB1454</strain>
    </source>
</reference>
<accession>A0AA35GFW2</accession>
<dbReference type="AlphaFoldDB" id="A0AA35GFW2"/>
<protein>
    <submittedName>
        <fullName evidence="1">Uncharacterized protein</fullName>
    </submittedName>
</protein>
<sequence>MGGRPDLLEQSLRSIQEKWQFAQVAAINDFADPRCDDVFKSIYPNGLLLSDGIKRGHHGAIDRLYAGIQTPYIFHTEDDWIFPEEISFGKIKKFLDANQKVTSYCLRNPAEFLQETERNKISAESAQDVDYYNLSHVHPEWYGYSFNPHLIKIEKIRDIGDFVQFKKERHVSVHMKKHGHFVAYATQSLCTHIGEGVSMANPNANKKKSKIRVWLRQQLNRIKAFVSKA</sequence>
<dbReference type="Proteomes" id="UP000834458">
    <property type="component" value="Unassembled WGS sequence"/>
</dbReference>
<dbReference type="EMBL" id="CAHPSC010000017">
    <property type="protein sequence ID" value="CAB5684151.1"/>
    <property type="molecule type" value="Genomic_DNA"/>
</dbReference>
<evidence type="ECO:0000313" key="2">
    <source>
        <dbReference type="Proteomes" id="UP000834458"/>
    </source>
</evidence>
<dbReference type="InterPro" id="IPR029044">
    <property type="entry name" value="Nucleotide-diphossugar_trans"/>
</dbReference>
<gene>
    <name evidence="1" type="ORF">GHA_01584</name>
</gene>
<organism evidence="1 2">
    <name type="scientific">Comamonas aquatica</name>
    <dbReference type="NCBI Taxonomy" id="225991"/>
    <lineage>
        <taxon>Bacteria</taxon>
        <taxon>Pseudomonadati</taxon>
        <taxon>Pseudomonadota</taxon>
        <taxon>Betaproteobacteria</taxon>
        <taxon>Burkholderiales</taxon>
        <taxon>Comamonadaceae</taxon>
        <taxon>Comamonas</taxon>
    </lineage>
</organism>
<name>A0AA35GFW2_9BURK</name>
<evidence type="ECO:0000313" key="1">
    <source>
        <dbReference type="EMBL" id="CAB5684151.1"/>
    </source>
</evidence>
<proteinExistence type="predicted"/>